<proteinExistence type="predicted"/>
<dbReference type="KEGG" id="ppsr:I6J18_17370"/>
<protein>
    <submittedName>
        <fullName evidence="2">Cupin domain-containing protein</fullName>
    </submittedName>
</protein>
<evidence type="ECO:0000313" key="3">
    <source>
        <dbReference type="Proteomes" id="UP000595254"/>
    </source>
</evidence>
<sequence length="116" mass="12653">MEIFTFGKKDGQVINHFDSTCIMTKVINTNGEVRMNCMHLAEGGIIGFHKAVVPQLLLVVQGEGCVRGNGGETEVSIGDAVFWEKGEGHETISEKGMMAIVIEAELLEPAVFMKKK</sequence>
<feature type="domain" description="Cupin type-2" evidence="1">
    <location>
        <begin position="38"/>
        <end position="95"/>
    </location>
</feature>
<dbReference type="InterPro" id="IPR013096">
    <property type="entry name" value="Cupin_2"/>
</dbReference>
<dbReference type="Pfam" id="PF07883">
    <property type="entry name" value="Cupin_2"/>
    <property type="match status" value="1"/>
</dbReference>
<reference evidence="2 3" key="1">
    <citation type="submission" date="2021-01" db="EMBL/GenBank/DDBJ databases">
        <title>FDA dAtabase for Regulatory Grade micrObial Sequences (FDA-ARGOS): Supporting development and validation of Infectious Disease Dx tests.</title>
        <authorList>
            <person name="Nelson B."/>
            <person name="Plummer A."/>
            <person name="Tallon L."/>
            <person name="Sadzewicz L."/>
            <person name="Zhao X."/>
            <person name="Boylan J."/>
            <person name="Ott S."/>
            <person name="Bowen H."/>
            <person name="Vavikolanu K."/>
            <person name="Mehta A."/>
            <person name="Aluvathingal J."/>
            <person name="Nadendla S."/>
            <person name="Myers T."/>
            <person name="Yan Y."/>
            <person name="Sichtig H."/>
        </authorList>
    </citation>
    <scope>NUCLEOTIDE SEQUENCE [LARGE SCALE GENOMIC DNA]</scope>
    <source>
        <strain evidence="2 3">FDAARGOS_1161</strain>
    </source>
</reference>
<dbReference type="RefSeq" id="WP_040374342.1">
    <property type="nucleotide sequence ID" value="NZ_CP068053.1"/>
</dbReference>
<keyword evidence="3" id="KW-1185">Reference proteome</keyword>
<gene>
    <name evidence="2" type="ORF">I6J18_17370</name>
</gene>
<dbReference type="EMBL" id="CP068053">
    <property type="protein sequence ID" value="QQT02735.1"/>
    <property type="molecule type" value="Genomic_DNA"/>
</dbReference>
<evidence type="ECO:0000313" key="2">
    <source>
        <dbReference type="EMBL" id="QQT02735.1"/>
    </source>
</evidence>
<dbReference type="AlphaFoldDB" id="A0A974NRJ5"/>
<dbReference type="Proteomes" id="UP000595254">
    <property type="component" value="Chromosome"/>
</dbReference>
<organism evidence="2 3">
    <name type="scientific">Peribacillus psychrosaccharolyticus</name>
    <name type="common">Bacillus psychrosaccharolyticus</name>
    <dbReference type="NCBI Taxonomy" id="1407"/>
    <lineage>
        <taxon>Bacteria</taxon>
        <taxon>Bacillati</taxon>
        <taxon>Bacillota</taxon>
        <taxon>Bacilli</taxon>
        <taxon>Bacillales</taxon>
        <taxon>Bacillaceae</taxon>
        <taxon>Peribacillus</taxon>
    </lineage>
</organism>
<dbReference type="InterPro" id="IPR014710">
    <property type="entry name" value="RmlC-like_jellyroll"/>
</dbReference>
<evidence type="ECO:0000259" key="1">
    <source>
        <dbReference type="Pfam" id="PF07883"/>
    </source>
</evidence>
<accession>A0A974NRJ5</accession>
<name>A0A974NRJ5_PERPY</name>
<dbReference type="InterPro" id="IPR011051">
    <property type="entry name" value="RmlC_Cupin_sf"/>
</dbReference>
<dbReference type="SUPFAM" id="SSF51182">
    <property type="entry name" value="RmlC-like cupins"/>
    <property type="match status" value="1"/>
</dbReference>
<dbReference type="Gene3D" id="2.60.120.10">
    <property type="entry name" value="Jelly Rolls"/>
    <property type="match status" value="1"/>
</dbReference>